<accession>A0A2P2LQM8</accession>
<evidence type="ECO:0000313" key="1">
    <source>
        <dbReference type="EMBL" id="MBX20277.1"/>
    </source>
</evidence>
<reference evidence="1" key="1">
    <citation type="submission" date="2018-02" db="EMBL/GenBank/DDBJ databases">
        <title>Rhizophora mucronata_Transcriptome.</title>
        <authorList>
            <person name="Meera S.P."/>
            <person name="Sreeshan A."/>
            <person name="Augustine A."/>
        </authorList>
    </citation>
    <scope>NUCLEOTIDE SEQUENCE</scope>
    <source>
        <tissue evidence="1">Leaf</tissue>
    </source>
</reference>
<protein>
    <submittedName>
        <fullName evidence="1">Uncharacterized protein</fullName>
    </submittedName>
</protein>
<organism evidence="1">
    <name type="scientific">Rhizophora mucronata</name>
    <name type="common">Asiatic mangrove</name>
    <dbReference type="NCBI Taxonomy" id="61149"/>
    <lineage>
        <taxon>Eukaryota</taxon>
        <taxon>Viridiplantae</taxon>
        <taxon>Streptophyta</taxon>
        <taxon>Embryophyta</taxon>
        <taxon>Tracheophyta</taxon>
        <taxon>Spermatophyta</taxon>
        <taxon>Magnoliopsida</taxon>
        <taxon>eudicotyledons</taxon>
        <taxon>Gunneridae</taxon>
        <taxon>Pentapetalae</taxon>
        <taxon>rosids</taxon>
        <taxon>fabids</taxon>
        <taxon>Malpighiales</taxon>
        <taxon>Rhizophoraceae</taxon>
        <taxon>Rhizophora</taxon>
    </lineage>
</organism>
<name>A0A2P2LQM8_RHIMU</name>
<proteinExistence type="predicted"/>
<dbReference type="AlphaFoldDB" id="A0A2P2LQM8"/>
<sequence length="21" mass="2562">MKKTFLFNFLSRLGQKVKFKT</sequence>
<dbReference type="EMBL" id="GGEC01039793">
    <property type="protein sequence ID" value="MBX20277.1"/>
    <property type="molecule type" value="Transcribed_RNA"/>
</dbReference>